<organism evidence="3 4">
    <name type="scientific">Polarella glacialis</name>
    <name type="common">Dinoflagellate</name>
    <dbReference type="NCBI Taxonomy" id="89957"/>
    <lineage>
        <taxon>Eukaryota</taxon>
        <taxon>Sar</taxon>
        <taxon>Alveolata</taxon>
        <taxon>Dinophyceae</taxon>
        <taxon>Suessiales</taxon>
        <taxon>Suessiaceae</taxon>
        <taxon>Polarella</taxon>
    </lineage>
</organism>
<dbReference type="PANTHER" id="PTHR12697:SF5">
    <property type="entry name" value="DEOXYHYPUSINE HYDROXYLASE"/>
    <property type="match status" value="1"/>
</dbReference>
<comment type="caution">
    <text evidence="3">The sequence shown here is derived from an EMBL/GenBank/DDBJ whole genome shotgun (WGS) entry which is preliminary data.</text>
</comment>
<dbReference type="InterPro" id="IPR016024">
    <property type="entry name" value="ARM-type_fold"/>
</dbReference>
<dbReference type="PROSITE" id="PS50077">
    <property type="entry name" value="HEAT_REPEAT"/>
    <property type="match status" value="1"/>
</dbReference>
<dbReference type="Gene3D" id="1.25.10.10">
    <property type="entry name" value="Leucine-rich Repeat Variant"/>
    <property type="match status" value="2"/>
</dbReference>
<dbReference type="InterPro" id="IPR011989">
    <property type="entry name" value="ARM-like"/>
</dbReference>
<comment type="function">
    <text evidence="1">Catalyzes the hydroxylation of the N(6)-(4-aminobutyl)-L-lysine intermediate produced by deoxyhypusine synthase/DHPS on a critical lysine of the eukaryotic translation initiation factor 5A/eIF-5A. This is the second step of the post-translational modification of that lysine into an unusual amino acid residue named hypusine. Hypusination is unique to mature eIF-5A factor and is essential for its function.</text>
</comment>
<dbReference type="InterPro" id="IPR021133">
    <property type="entry name" value="HEAT_type_2"/>
</dbReference>
<protein>
    <recommendedName>
        <fullName evidence="5">HEAT repeat domain-containing protein</fullName>
    </recommendedName>
</protein>
<evidence type="ECO:0000313" key="4">
    <source>
        <dbReference type="Proteomes" id="UP000626109"/>
    </source>
</evidence>
<sequence>VAPQLKHQHWSVRRKACEAVSAIGQVVGGHAKVLAVLKGLLHDPDETVRLAVAAALPGAAPQKSKEAVKMAIRMARDDKDVEVCLCALAAIEQLCSKERSHTREAVKEVGKLFGNKHEEVRLAALHTMMSIGEGRRTAIDVCAQILKHDNHEARMIAAQAFKGVAVGRSDRATKKTRKLLRSTDPGIREATMHAVTAFSGGQ</sequence>
<feature type="non-terminal residue" evidence="3">
    <location>
        <position position="1"/>
    </location>
</feature>
<dbReference type="PANTHER" id="PTHR12697">
    <property type="entry name" value="PBS LYASE HEAT-LIKE PROTEIN"/>
    <property type="match status" value="1"/>
</dbReference>
<dbReference type="AlphaFoldDB" id="A0A813JBP9"/>
<dbReference type="Pfam" id="PF13646">
    <property type="entry name" value="HEAT_2"/>
    <property type="match status" value="2"/>
</dbReference>
<evidence type="ECO:0000313" key="3">
    <source>
        <dbReference type="EMBL" id="CAE8673713.1"/>
    </source>
</evidence>
<accession>A0A813JBP9</accession>
<reference evidence="3" key="1">
    <citation type="submission" date="2021-02" db="EMBL/GenBank/DDBJ databases">
        <authorList>
            <person name="Dougan E. K."/>
            <person name="Rhodes N."/>
            <person name="Thang M."/>
            <person name="Chan C."/>
        </authorList>
    </citation>
    <scope>NUCLEOTIDE SEQUENCE</scope>
</reference>
<gene>
    <name evidence="3" type="ORF">PGLA2088_LOCUS18651</name>
</gene>
<dbReference type="GO" id="GO:0016491">
    <property type="term" value="F:oxidoreductase activity"/>
    <property type="evidence" value="ECO:0007669"/>
    <property type="project" value="TreeGrafter"/>
</dbReference>
<proteinExistence type="predicted"/>
<dbReference type="SUPFAM" id="SSF48371">
    <property type="entry name" value="ARM repeat"/>
    <property type="match status" value="1"/>
</dbReference>
<evidence type="ECO:0000256" key="1">
    <source>
        <dbReference type="ARBA" id="ARBA00045876"/>
    </source>
</evidence>
<evidence type="ECO:0000256" key="2">
    <source>
        <dbReference type="PROSITE-ProRule" id="PRU00103"/>
    </source>
</evidence>
<dbReference type="Proteomes" id="UP000626109">
    <property type="component" value="Unassembled WGS sequence"/>
</dbReference>
<feature type="non-terminal residue" evidence="3">
    <location>
        <position position="202"/>
    </location>
</feature>
<feature type="repeat" description="HEAT" evidence="2">
    <location>
        <begin position="33"/>
        <end position="69"/>
    </location>
</feature>
<dbReference type="EMBL" id="CAJNNW010024683">
    <property type="protein sequence ID" value="CAE8673713.1"/>
    <property type="molecule type" value="Genomic_DNA"/>
</dbReference>
<name>A0A813JBP9_POLGL</name>
<evidence type="ECO:0008006" key="5">
    <source>
        <dbReference type="Google" id="ProtNLM"/>
    </source>
</evidence>